<keyword evidence="3" id="KW-1185">Reference proteome</keyword>
<evidence type="ECO:0000313" key="2">
    <source>
        <dbReference type="EMBL" id="CAI9112692.1"/>
    </source>
</evidence>
<dbReference type="Proteomes" id="UP001161247">
    <property type="component" value="Chromosome 7"/>
</dbReference>
<dbReference type="Pfam" id="PF14291">
    <property type="entry name" value="DUF4371"/>
    <property type="match status" value="1"/>
</dbReference>
<accession>A0AAV1DY05</accession>
<organism evidence="2 3">
    <name type="scientific">Oldenlandia corymbosa var. corymbosa</name>
    <dbReference type="NCBI Taxonomy" id="529605"/>
    <lineage>
        <taxon>Eukaryota</taxon>
        <taxon>Viridiplantae</taxon>
        <taxon>Streptophyta</taxon>
        <taxon>Embryophyta</taxon>
        <taxon>Tracheophyta</taxon>
        <taxon>Spermatophyta</taxon>
        <taxon>Magnoliopsida</taxon>
        <taxon>eudicotyledons</taxon>
        <taxon>Gunneridae</taxon>
        <taxon>Pentapetalae</taxon>
        <taxon>asterids</taxon>
        <taxon>lamiids</taxon>
        <taxon>Gentianales</taxon>
        <taxon>Rubiaceae</taxon>
        <taxon>Rubioideae</taxon>
        <taxon>Spermacoceae</taxon>
        <taxon>Hedyotis-Oldenlandia complex</taxon>
        <taxon>Oldenlandia</taxon>
    </lineage>
</organism>
<evidence type="ECO:0000259" key="1">
    <source>
        <dbReference type="Pfam" id="PF14291"/>
    </source>
</evidence>
<protein>
    <submittedName>
        <fullName evidence="2">OLC1v1013168C1</fullName>
    </submittedName>
</protein>
<proteinExistence type="predicted"/>
<dbReference type="PANTHER" id="PTHR45749">
    <property type="match status" value="1"/>
</dbReference>
<sequence>MDFRGGKQHMVNHVENSLQHLDTIVEKHTSEEVAINGLQLQVSIEAAKCGAFQGVPFRGHDESQDSKNRGNFIELVKFIAKYNKDVAKVILHNAPQNAQYTSPIIQKEILSVFPRKVQNFIREEIY</sequence>
<dbReference type="InterPro" id="IPR025398">
    <property type="entry name" value="DUF4371"/>
</dbReference>
<evidence type="ECO:0000313" key="3">
    <source>
        <dbReference type="Proteomes" id="UP001161247"/>
    </source>
</evidence>
<reference evidence="2" key="1">
    <citation type="submission" date="2023-03" db="EMBL/GenBank/DDBJ databases">
        <authorList>
            <person name="Julca I."/>
        </authorList>
    </citation>
    <scope>NUCLEOTIDE SEQUENCE</scope>
</reference>
<name>A0AAV1DY05_OLDCO</name>
<feature type="domain" description="DUF4371" evidence="1">
    <location>
        <begin position="37"/>
        <end position="125"/>
    </location>
</feature>
<dbReference type="EMBL" id="OX459124">
    <property type="protein sequence ID" value="CAI9112692.1"/>
    <property type="molecule type" value="Genomic_DNA"/>
</dbReference>
<dbReference type="PANTHER" id="PTHR45749:SF26">
    <property type="entry name" value="ZINC FINGER MYM-TYPE PROTEIN 1-LIKE"/>
    <property type="match status" value="1"/>
</dbReference>
<gene>
    <name evidence="2" type="ORF">OLC1_LOCUS19833</name>
</gene>
<dbReference type="AlphaFoldDB" id="A0AAV1DY05"/>